<dbReference type="Pfam" id="PF03862">
    <property type="entry name" value="SpoVAC_SpoVAEB"/>
    <property type="match status" value="1"/>
</dbReference>
<dbReference type="AlphaFoldDB" id="D5X7D1"/>
<organism evidence="2 3">
    <name type="scientific">Thermincola potens (strain JR)</name>
    <dbReference type="NCBI Taxonomy" id="635013"/>
    <lineage>
        <taxon>Bacteria</taxon>
        <taxon>Bacillati</taxon>
        <taxon>Bacillota</taxon>
        <taxon>Clostridia</taxon>
        <taxon>Eubacteriales</taxon>
        <taxon>Thermincolaceae</taxon>
        <taxon>Thermincola</taxon>
    </lineage>
</organism>
<evidence type="ECO:0000256" key="1">
    <source>
        <dbReference type="SAM" id="Phobius"/>
    </source>
</evidence>
<dbReference type="RefSeq" id="WP_013120515.1">
    <property type="nucleotide sequence ID" value="NC_014152.1"/>
</dbReference>
<dbReference type="PANTHER" id="PTHR38450">
    <property type="entry name" value="STAGE V SPORULATION PROTEIN AC-RELATED"/>
    <property type="match status" value="1"/>
</dbReference>
<keyword evidence="3" id="KW-1185">Reference proteome</keyword>
<name>D5X7D1_THEPJ</name>
<dbReference type="EMBL" id="CP002028">
    <property type="protein sequence ID" value="ADG82501.1"/>
    <property type="molecule type" value="Genomic_DNA"/>
</dbReference>
<sequence>MEYFKAFIIGGGICVIGQLLMDLTSYRITPSHILVSFVTAGAILSAMGLYQPLIDFAGAGATVPLPGFGHILAQGAIKGVTEKGLLGAFGGGIEAASVGIGAAVIFGYLVAVAFTAPKGE</sequence>
<dbReference type="Proteomes" id="UP000002377">
    <property type="component" value="Chromosome"/>
</dbReference>
<gene>
    <name evidence="2" type="ordered locus">TherJR_1652</name>
</gene>
<dbReference type="OrthoDB" id="9797988at2"/>
<dbReference type="STRING" id="635013.TherJR_1652"/>
<dbReference type="InterPro" id="IPR014204">
    <property type="entry name" value="Spore_V_AE"/>
</dbReference>
<keyword evidence="1" id="KW-0472">Membrane</keyword>
<reference evidence="2 3" key="1">
    <citation type="submission" date="2010-05" db="EMBL/GenBank/DDBJ databases">
        <title>Complete sequence of Thermincola sp. JR.</title>
        <authorList>
            <consortium name="US DOE Joint Genome Institute"/>
            <person name="Lucas S."/>
            <person name="Copeland A."/>
            <person name="Lapidus A."/>
            <person name="Cheng J.-F."/>
            <person name="Bruce D."/>
            <person name="Goodwin L."/>
            <person name="Pitluck S."/>
            <person name="Chertkov O."/>
            <person name="Detter J.C."/>
            <person name="Han C."/>
            <person name="Tapia R."/>
            <person name="Land M."/>
            <person name="Hauser L."/>
            <person name="Kyrpides N."/>
            <person name="Mikhailova N."/>
            <person name="Hazen T.C."/>
            <person name="Woyke T."/>
        </authorList>
    </citation>
    <scope>NUCLEOTIDE SEQUENCE [LARGE SCALE GENOMIC DNA]</scope>
    <source>
        <strain evidence="2 3">JR</strain>
    </source>
</reference>
<dbReference type="PANTHER" id="PTHR38450:SF2">
    <property type="entry name" value="STAGE V SPORULATION PROTEIN AEB"/>
    <property type="match status" value="1"/>
</dbReference>
<dbReference type="eggNOG" id="ENOG50315MJ">
    <property type="taxonomic scope" value="Bacteria"/>
</dbReference>
<dbReference type="InterPro" id="IPR005562">
    <property type="entry name" value="SpoVA"/>
</dbReference>
<feature type="transmembrane region" description="Helical" evidence="1">
    <location>
        <begin position="33"/>
        <end position="50"/>
    </location>
</feature>
<dbReference type="NCBIfam" id="TIGR02839">
    <property type="entry name" value="spore_V_AE"/>
    <property type="match status" value="1"/>
</dbReference>
<proteinExistence type="predicted"/>
<keyword evidence="1" id="KW-1133">Transmembrane helix</keyword>
<evidence type="ECO:0000313" key="2">
    <source>
        <dbReference type="EMBL" id="ADG82501.1"/>
    </source>
</evidence>
<protein>
    <submittedName>
        <fullName evidence="2">Stage V sporulation protein AE</fullName>
    </submittedName>
</protein>
<keyword evidence="1" id="KW-0812">Transmembrane</keyword>
<dbReference type="HOGENOM" id="CLU_112786_1_0_9"/>
<dbReference type="KEGG" id="tjr:TherJR_1652"/>
<accession>D5X7D1</accession>
<evidence type="ECO:0000313" key="3">
    <source>
        <dbReference type="Proteomes" id="UP000002377"/>
    </source>
</evidence>
<feature type="transmembrane region" description="Helical" evidence="1">
    <location>
        <begin position="85"/>
        <end position="114"/>
    </location>
</feature>